<comment type="subcellular location">
    <subcellularLocation>
        <location evidence="1">Cell envelope</location>
    </subcellularLocation>
</comment>
<dbReference type="EMBL" id="JAFKMR010000012">
    <property type="protein sequence ID" value="MBN8743523.1"/>
    <property type="molecule type" value="Genomic_DNA"/>
</dbReference>
<keyword evidence="3" id="KW-0479">Metal-binding</keyword>
<dbReference type="InterPro" id="IPR050492">
    <property type="entry name" value="Bact_metal-bind_prot9"/>
</dbReference>
<keyword evidence="2" id="KW-0813">Transport</keyword>
<dbReference type="PANTHER" id="PTHR42953:SF1">
    <property type="entry name" value="METAL-BINDING PROTEIN HI_0362-RELATED"/>
    <property type="match status" value="1"/>
</dbReference>
<dbReference type="AlphaFoldDB" id="A0A8I1MU48"/>
<dbReference type="Proteomes" id="UP000664800">
    <property type="component" value="Unassembled WGS sequence"/>
</dbReference>
<comment type="caution">
    <text evidence="7">The sequence shown here is derived from an EMBL/GenBank/DDBJ whole genome shotgun (WGS) entry which is preliminary data.</text>
</comment>
<feature type="chain" id="PRO_5034963819" evidence="6">
    <location>
        <begin position="27"/>
        <end position="295"/>
    </location>
</feature>
<evidence type="ECO:0000256" key="2">
    <source>
        <dbReference type="ARBA" id="ARBA00022448"/>
    </source>
</evidence>
<dbReference type="SUPFAM" id="SSF53807">
    <property type="entry name" value="Helical backbone' metal receptor"/>
    <property type="match status" value="1"/>
</dbReference>
<organism evidence="7 8">
    <name type="scientific">Thiomonas arsenitoxydans (strain DSM 22701 / CIP 110005 / 3As)</name>
    <dbReference type="NCBI Taxonomy" id="426114"/>
    <lineage>
        <taxon>Bacteria</taxon>
        <taxon>Pseudomonadati</taxon>
        <taxon>Pseudomonadota</taxon>
        <taxon>Betaproteobacteria</taxon>
        <taxon>Burkholderiales</taxon>
        <taxon>Thiomonas</taxon>
    </lineage>
</organism>
<evidence type="ECO:0000313" key="8">
    <source>
        <dbReference type="Proteomes" id="UP000664800"/>
    </source>
</evidence>
<feature type="signal peptide" evidence="6">
    <location>
        <begin position="1"/>
        <end position="26"/>
    </location>
</feature>
<evidence type="ECO:0000256" key="4">
    <source>
        <dbReference type="ARBA" id="ARBA00022729"/>
    </source>
</evidence>
<keyword evidence="4 6" id="KW-0732">Signal</keyword>
<evidence type="ECO:0000256" key="5">
    <source>
        <dbReference type="SAM" id="Coils"/>
    </source>
</evidence>
<dbReference type="PANTHER" id="PTHR42953">
    <property type="entry name" value="HIGH-AFFINITY ZINC UPTAKE SYSTEM PROTEIN ZNUA-RELATED"/>
    <property type="match status" value="1"/>
</dbReference>
<dbReference type="Pfam" id="PF01297">
    <property type="entry name" value="ZnuA"/>
    <property type="match status" value="1"/>
</dbReference>
<protein>
    <submittedName>
        <fullName evidence="7">Zinc ABC transporter substrate-binding protein</fullName>
    </submittedName>
</protein>
<keyword evidence="5" id="KW-0175">Coiled coil</keyword>
<reference evidence="7" key="1">
    <citation type="submission" date="2021-02" db="EMBL/GenBank/DDBJ databases">
        <title>Thiocyanate and organic carbon inputs drive convergent selection for specific autotrophic Afipia and Thiobacillus strains within complex microbiomes.</title>
        <authorList>
            <person name="Huddy R.J."/>
            <person name="Sachdeva R."/>
            <person name="Kadzinga F."/>
            <person name="Kantor R.S."/>
            <person name="Harrison S.T.L."/>
            <person name="Banfield J.F."/>
        </authorList>
    </citation>
    <scope>NUCLEOTIDE SEQUENCE</scope>
    <source>
        <strain evidence="7">SCN18_13_7_16_R3_B_64_19</strain>
    </source>
</reference>
<dbReference type="InterPro" id="IPR006127">
    <property type="entry name" value="ZnuA-like"/>
</dbReference>
<accession>A0A8I1MU48</accession>
<evidence type="ECO:0000256" key="6">
    <source>
        <dbReference type="SAM" id="SignalP"/>
    </source>
</evidence>
<evidence type="ECO:0000313" key="7">
    <source>
        <dbReference type="EMBL" id="MBN8743523.1"/>
    </source>
</evidence>
<dbReference type="GO" id="GO:0046872">
    <property type="term" value="F:metal ion binding"/>
    <property type="evidence" value="ECO:0007669"/>
    <property type="project" value="UniProtKB-KW"/>
</dbReference>
<evidence type="ECO:0000256" key="1">
    <source>
        <dbReference type="ARBA" id="ARBA00004196"/>
    </source>
</evidence>
<gene>
    <name evidence="7" type="ORF">J0I24_04365</name>
</gene>
<feature type="coiled-coil region" evidence="5">
    <location>
        <begin position="159"/>
        <end position="186"/>
    </location>
</feature>
<proteinExistence type="predicted"/>
<dbReference type="GO" id="GO:0030313">
    <property type="term" value="C:cell envelope"/>
    <property type="evidence" value="ECO:0007669"/>
    <property type="project" value="UniProtKB-SubCell"/>
</dbReference>
<dbReference type="GO" id="GO:0030001">
    <property type="term" value="P:metal ion transport"/>
    <property type="evidence" value="ECO:0007669"/>
    <property type="project" value="InterPro"/>
</dbReference>
<dbReference type="RefSeq" id="WP_276728378.1">
    <property type="nucleotide sequence ID" value="NZ_JAFKMR010000012.1"/>
</dbReference>
<dbReference type="Gene3D" id="3.40.50.1980">
    <property type="entry name" value="Nitrogenase molybdenum iron protein domain"/>
    <property type="match status" value="2"/>
</dbReference>
<evidence type="ECO:0000256" key="3">
    <source>
        <dbReference type="ARBA" id="ARBA00022723"/>
    </source>
</evidence>
<name>A0A8I1MU48_THIA3</name>
<sequence>MKARSFLLYLALLSPLSLLFASGAQAAPISIVAAESTYGVIAQAIGGDAVKVDSIISNPNVDPHSFEATPAVARKVAKAQIALLNGIGYDEWMSKMLAANPAPQRQVIVAAELDPALIMADRNPHVFYDPPIALKVAEKLTQLLQRADPAHRQVFAANLQGFKAQLSRLNEAQAALKKQYQQLKVTATEPVVGYLLRQLGWISLGEKFQFDVMNDTEPSPAEVARYEDHLRQHKVALLFYNRQVTDPLTDRLRRVALDSGVPVVGVDEFVPPKTGYVQWQLQTLAAIERALGKSH</sequence>